<sequence length="887" mass="101486">MVIMRIKTDNGNVTVLNELSVKNPDNRRWTNSINTESHTTDYSEVTNFNTILDSRRSSNTLENYTGTETISKNDAPVLSTKLVCNRQYRINSRNINTVSLCDNTETTNLEDLKEPDRVSGENYLENTNVYTDTTPLDEERVFDHSEADEMSDNSTNPVPRGIVNPNYPGFQHLAHTLQDYSSNIENFYHSENEMTDDDVDVEITDLAYDPDSYQNEVNDGKQVINNNNVQKDIIKTPLSSQNKWHLQTKILDSQQKEIPDLIKTVSQNNNNNNDTFKYDITCTDADIENNFHTKDIIGDFNKEVEDEIKQLLNYNINIQVDLEELRKDIKDTFTKPIENTINNISDVVNHVIKKLVKTQSEFTNESNEIKNDLIEKEKEKVDQEINKINKENEKNTRTEMSLSRPTFLIIDNNTNGKITDAFLSDGKDEININEYNTEKLSLNVENTIKQLSTELRKIIPKLDEMRERDKFWTDCKRSVVIDGNSNEIPNTSKNYSISTSHTQDKSVIGRTTKKNDNHLSGTHYAINSTNDAKTKTKQNETKSSSRNAQKKTSVRKNDNAKDLELGCFDVYNIETALPKLDLDAIENHLKAAKEAERRKRNDREEIRRRLAMGADADEYYSMGYTDRPGKKPSLHSRLQSGMNLQICFMNETASDNESQASDLEKNFNNTKSLSRSSIFSKSNYNHPYQTRPLSVNITKHDKISTVQGGAKLRPTSLSLKNTKSRSSHSLGHIEIKESDFYVLQATLQTEARIALAQAKEMARIQMERERRNRPVSPVTEMLQRSMAKANAPLAPDRRRVSRQLLTDMNIAQLQVIVNELHSQIESLNETLVKLLMARDELHMGQDSMLVDIEDLTRYLGVKEQTKKTKGTSTTKTGIKRLTSLVHK</sequence>
<organism evidence="5 6">
    <name type="scientific">Arctia plantaginis</name>
    <name type="common">Wood tiger moth</name>
    <name type="synonym">Phalaena plantaginis</name>
    <dbReference type="NCBI Taxonomy" id="874455"/>
    <lineage>
        <taxon>Eukaryota</taxon>
        <taxon>Metazoa</taxon>
        <taxon>Ecdysozoa</taxon>
        <taxon>Arthropoda</taxon>
        <taxon>Hexapoda</taxon>
        <taxon>Insecta</taxon>
        <taxon>Pterygota</taxon>
        <taxon>Neoptera</taxon>
        <taxon>Endopterygota</taxon>
        <taxon>Lepidoptera</taxon>
        <taxon>Glossata</taxon>
        <taxon>Ditrysia</taxon>
        <taxon>Noctuoidea</taxon>
        <taxon>Erebidae</taxon>
        <taxon>Arctiinae</taxon>
        <taxon>Arctia</taxon>
    </lineage>
</organism>
<feature type="compositionally biased region" description="Polar residues" evidence="3">
    <location>
        <begin position="483"/>
        <end position="501"/>
    </location>
</feature>
<dbReference type="Pfam" id="PF10148">
    <property type="entry name" value="SCHIP-1_C"/>
    <property type="match status" value="1"/>
</dbReference>
<dbReference type="PANTHER" id="PTHR13103:SF2">
    <property type="entry name" value="IQCJ-SCHIP1 READTHROUGH TRANSCRIPT PROTEIN-RELATED"/>
    <property type="match status" value="1"/>
</dbReference>
<dbReference type="GO" id="GO:0030054">
    <property type="term" value="C:cell junction"/>
    <property type="evidence" value="ECO:0007669"/>
    <property type="project" value="TreeGrafter"/>
</dbReference>
<evidence type="ECO:0000313" key="6">
    <source>
        <dbReference type="Proteomes" id="UP000494256"/>
    </source>
</evidence>
<dbReference type="EMBL" id="CADEBD010000288">
    <property type="protein sequence ID" value="CAB3230924.1"/>
    <property type="molecule type" value="Genomic_DNA"/>
</dbReference>
<feature type="region of interest" description="Disordered" evidence="3">
    <location>
        <begin position="482"/>
        <end position="557"/>
    </location>
</feature>
<dbReference type="GO" id="GO:0035332">
    <property type="term" value="P:positive regulation of hippo signaling"/>
    <property type="evidence" value="ECO:0007669"/>
    <property type="project" value="TreeGrafter"/>
</dbReference>
<evidence type="ECO:0000256" key="2">
    <source>
        <dbReference type="SAM" id="Coils"/>
    </source>
</evidence>
<name>A0A8S0ZGW3_ARCPL</name>
<evidence type="ECO:0000256" key="1">
    <source>
        <dbReference type="ARBA" id="ARBA00023054"/>
    </source>
</evidence>
<feature type="coiled-coil region" evidence="2">
    <location>
        <begin position="582"/>
        <end position="609"/>
    </location>
</feature>
<keyword evidence="1 2" id="KW-0175">Coiled coil</keyword>
<evidence type="ECO:0000256" key="3">
    <source>
        <dbReference type="SAM" id="MobiDB-lite"/>
    </source>
</evidence>
<dbReference type="InterPro" id="IPR015649">
    <property type="entry name" value="SCHIP_1_C"/>
</dbReference>
<proteinExistence type="predicted"/>
<gene>
    <name evidence="5" type="ORF">APLA_LOCUS4802</name>
</gene>
<accession>A0A8S0ZGW3</accession>
<reference evidence="5 6" key="1">
    <citation type="submission" date="2020-04" db="EMBL/GenBank/DDBJ databases">
        <authorList>
            <person name="Wallbank WR R."/>
            <person name="Pardo Diaz C."/>
            <person name="Kozak K."/>
            <person name="Martin S."/>
            <person name="Jiggins C."/>
            <person name="Moest M."/>
            <person name="Warren A I."/>
            <person name="Byers J.R.P. K."/>
            <person name="Montejo-Kovacevich G."/>
            <person name="Yen C E."/>
        </authorList>
    </citation>
    <scope>NUCLEOTIDE SEQUENCE [LARGE SCALE GENOMIC DNA]</scope>
</reference>
<dbReference type="PANTHER" id="PTHR13103">
    <property type="entry name" value="SCHWANNOMIN INTERACTING PROTEIN 1"/>
    <property type="match status" value="1"/>
</dbReference>
<feature type="coiled-coil region" evidence="2">
    <location>
        <begin position="810"/>
        <end position="837"/>
    </location>
</feature>
<dbReference type="OrthoDB" id="6589456at2759"/>
<dbReference type="Proteomes" id="UP000494256">
    <property type="component" value="Unassembled WGS sequence"/>
</dbReference>
<evidence type="ECO:0000259" key="4">
    <source>
        <dbReference type="Pfam" id="PF10148"/>
    </source>
</evidence>
<evidence type="ECO:0000313" key="5">
    <source>
        <dbReference type="EMBL" id="CAB3230924.1"/>
    </source>
</evidence>
<dbReference type="GO" id="GO:0005886">
    <property type="term" value="C:plasma membrane"/>
    <property type="evidence" value="ECO:0007669"/>
    <property type="project" value="TreeGrafter"/>
</dbReference>
<feature type="coiled-coil region" evidence="2">
    <location>
        <begin position="364"/>
        <end position="398"/>
    </location>
</feature>
<dbReference type="AlphaFoldDB" id="A0A8S0ZGW3"/>
<dbReference type="InterPro" id="IPR039045">
    <property type="entry name" value="SCHIP_1"/>
</dbReference>
<protein>
    <recommendedName>
        <fullName evidence="4">Schwannomin interacting protein 1 C-terminal domain-containing protein</fullName>
    </recommendedName>
</protein>
<feature type="domain" description="Schwannomin interacting protein 1 C-terminal" evidence="4">
    <location>
        <begin position="599"/>
        <end position="867"/>
    </location>
</feature>
<comment type="caution">
    <text evidence="5">The sequence shown here is derived from an EMBL/GenBank/DDBJ whole genome shotgun (WGS) entry which is preliminary data.</text>
</comment>